<name>A0A1A9VS73_GLOAU</name>
<dbReference type="VEuPathDB" id="VectorBase:GAUT045845"/>
<organism evidence="6 7">
    <name type="scientific">Glossina austeni</name>
    <name type="common">Savannah tsetse fly</name>
    <dbReference type="NCBI Taxonomy" id="7395"/>
    <lineage>
        <taxon>Eukaryota</taxon>
        <taxon>Metazoa</taxon>
        <taxon>Ecdysozoa</taxon>
        <taxon>Arthropoda</taxon>
        <taxon>Hexapoda</taxon>
        <taxon>Insecta</taxon>
        <taxon>Pterygota</taxon>
        <taxon>Neoptera</taxon>
        <taxon>Endopterygota</taxon>
        <taxon>Diptera</taxon>
        <taxon>Brachycera</taxon>
        <taxon>Muscomorpha</taxon>
        <taxon>Hippoboscoidea</taxon>
        <taxon>Glossinidae</taxon>
        <taxon>Glossina</taxon>
    </lineage>
</organism>
<keyword evidence="7" id="KW-1185">Reference proteome</keyword>
<dbReference type="EnsemblMetazoa" id="GAUT045845-RA">
    <property type="protein sequence ID" value="GAUT045845-PA"/>
    <property type="gene ID" value="GAUT045845"/>
</dbReference>
<dbReference type="Proteomes" id="UP000078200">
    <property type="component" value="Unassembled WGS sequence"/>
</dbReference>
<evidence type="ECO:0000256" key="1">
    <source>
        <dbReference type="ARBA" id="ARBA00004141"/>
    </source>
</evidence>
<dbReference type="InterPro" id="IPR013525">
    <property type="entry name" value="ABC2_TM"/>
</dbReference>
<sequence length="125" mass="14166">MSITFKNGTFLSPVLNIPMMMFAGFGVTLRELPSYLKWGSHISYLRYALEGLVGGVYGGNRGALECEEAPYCLYRSVRKYPKKFLEEIATRGDQFFFDVRALCVTNAIFRVISYVVLKAEIKSVQ</sequence>
<reference evidence="6" key="1">
    <citation type="submission" date="2020-05" db="UniProtKB">
        <authorList>
            <consortium name="EnsemblMetazoa"/>
        </authorList>
    </citation>
    <scope>IDENTIFICATION</scope>
    <source>
        <strain evidence="6">TTRI</strain>
    </source>
</reference>
<proteinExistence type="predicted"/>
<dbReference type="Pfam" id="PF01061">
    <property type="entry name" value="ABC2_membrane"/>
    <property type="match status" value="1"/>
</dbReference>
<accession>A0A1A9VS73</accession>
<evidence type="ECO:0000256" key="3">
    <source>
        <dbReference type="ARBA" id="ARBA00022989"/>
    </source>
</evidence>
<dbReference type="GO" id="GO:0016020">
    <property type="term" value="C:membrane"/>
    <property type="evidence" value="ECO:0007669"/>
    <property type="project" value="UniProtKB-SubCell"/>
</dbReference>
<evidence type="ECO:0000259" key="5">
    <source>
        <dbReference type="Pfam" id="PF01061"/>
    </source>
</evidence>
<dbReference type="GO" id="GO:0140359">
    <property type="term" value="F:ABC-type transporter activity"/>
    <property type="evidence" value="ECO:0007669"/>
    <property type="project" value="InterPro"/>
</dbReference>
<evidence type="ECO:0000256" key="4">
    <source>
        <dbReference type="ARBA" id="ARBA00023136"/>
    </source>
</evidence>
<keyword evidence="3" id="KW-1133">Transmembrane helix</keyword>
<feature type="domain" description="ABC-2 type transporter transmembrane" evidence="5">
    <location>
        <begin position="4"/>
        <end position="55"/>
    </location>
</feature>
<comment type="subcellular location">
    <subcellularLocation>
        <location evidence="1">Membrane</location>
        <topology evidence="1">Multi-pass membrane protein</topology>
    </subcellularLocation>
</comment>
<evidence type="ECO:0000313" key="6">
    <source>
        <dbReference type="EnsemblMetazoa" id="GAUT045845-PA"/>
    </source>
</evidence>
<evidence type="ECO:0000313" key="7">
    <source>
        <dbReference type="Proteomes" id="UP000078200"/>
    </source>
</evidence>
<keyword evidence="4" id="KW-0472">Membrane</keyword>
<dbReference type="AlphaFoldDB" id="A0A1A9VS73"/>
<evidence type="ECO:0000256" key="2">
    <source>
        <dbReference type="ARBA" id="ARBA00022692"/>
    </source>
</evidence>
<dbReference type="STRING" id="7395.A0A1A9VS73"/>
<keyword evidence="2" id="KW-0812">Transmembrane</keyword>
<protein>
    <recommendedName>
        <fullName evidence="5">ABC-2 type transporter transmembrane domain-containing protein</fullName>
    </recommendedName>
</protein>